<dbReference type="InterPro" id="IPR052051">
    <property type="entry name" value="TCR_complex_component"/>
</dbReference>
<keyword evidence="2" id="KW-1003">Cell membrane</keyword>
<keyword evidence="11" id="KW-1185">Reference proteome</keyword>
<keyword evidence="3 8" id="KW-0732">Signal</keyword>
<evidence type="ECO:0000313" key="10">
    <source>
        <dbReference type="Ensembl" id="ENSOMEP00000011428.1"/>
    </source>
</evidence>
<keyword evidence="4" id="KW-0391">Immunity</keyword>
<dbReference type="Proteomes" id="UP000261560">
    <property type="component" value="Unplaced"/>
</dbReference>
<evidence type="ECO:0000256" key="3">
    <source>
        <dbReference type="ARBA" id="ARBA00022729"/>
    </source>
</evidence>
<dbReference type="Pfam" id="PF07686">
    <property type="entry name" value="V-set"/>
    <property type="match status" value="1"/>
</dbReference>
<feature type="signal peptide" evidence="8">
    <location>
        <begin position="1"/>
        <end position="22"/>
    </location>
</feature>
<dbReference type="Ensembl" id="ENSOMET00000018522.1">
    <property type="protein sequence ID" value="ENSOMEP00000011428.1"/>
    <property type="gene ID" value="ENSOMEG00000012745.1"/>
</dbReference>
<dbReference type="InterPro" id="IPR036179">
    <property type="entry name" value="Ig-like_dom_sf"/>
</dbReference>
<feature type="domain" description="Immunoglobulin V-set" evidence="9">
    <location>
        <begin position="26"/>
        <end position="116"/>
    </location>
</feature>
<dbReference type="SUPFAM" id="SSF48726">
    <property type="entry name" value="Immunoglobulin"/>
    <property type="match status" value="1"/>
</dbReference>
<dbReference type="PANTHER" id="PTHR19433">
    <property type="entry name" value="T-CELL RECEPTOR ALPHA CHAIN V REGION-RELATED"/>
    <property type="match status" value="1"/>
</dbReference>
<keyword evidence="7" id="KW-0325">Glycoprotein</keyword>
<reference evidence="10" key="1">
    <citation type="submission" date="2025-08" db="UniProtKB">
        <authorList>
            <consortium name="Ensembl"/>
        </authorList>
    </citation>
    <scope>IDENTIFICATION</scope>
</reference>
<feature type="chain" id="PRO_5017440334" description="Immunoglobulin V-set domain-containing protein" evidence="8">
    <location>
        <begin position="23"/>
        <end position="193"/>
    </location>
</feature>
<accession>A0A3B3C290</accession>
<evidence type="ECO:0000256" key="1">
    <source>
        <dbReference type="ARBA" id="ARBA00004236"/>
    </source>
</evidence>
<dbReference type="AlphaFoldDB" id="A0A3B3C290"/>
<dbReference type="GO" id="GO:0002376">
    <property type="term" value="P:immune system process"/>
    <property type="evidence" value="ECO:0007669"/>
    <property type="project" value="UniProtKB-KW"/>
</dbReference>
<evidence type="ECO:0000259" key="9">
    <source>
        <dbReference type="Pfam" id="PF07686"/>
    </source>
</evidence>
<comment type="subcellular location">
    <subcellularLocation>
        <location evidence="1">Cell membrane</location>
    </subcellularLocation>
</comment>
<reference evidence="10" key="2">
    <citation type="submission" date="2025-09" db="UniProtKB">
        <authorList>
            <consortium name="Ensembl"/>
        </authorList>
    </citation>
    <scope>IDENTIFICATION</scope>
</reference>
<evidence type="ECO:0000256" key="5">
    <source>
        <dbReference type="ARBA" id="ARBA00023136"/>
    </source>
</evidence>
<evidence type="ECO:0000256" key="4">
    <source>
        <dbReference type="ARBA" id="ARBA00022859"/>
    </source>
</evidence>
<evidence type="ECO:0000313" key="11">
    <source>
        <dbReference type="Proteomes" id="UP000261560"/>
    </source>
</evidence>
<evidence type="ECO:0000256" key="6">
    <source>
        <dbReference type="ARBA" id="ARBA00023157"/>
    </source>
</evidence>
<evidence type="ECO:0000256" key="7">
    <source>
        <dbReference type="ARBA" id="ARBA00023180"/>
    </source>
</evidence>
<dbReference type="CDD" id="cd00099">
    <property type="entry name" value="IgV"/>
    <property type="match status" value="1"/>
</dbReference>
<dbReference type="GeneTree" id="ENSGT00940000177249"/>
<evidence type="ECO:0000256" key="8">
    <source>
        <dbReference type="SAM" id="SignalP"/>
    </source>
</evidence>
<evidence type="ECO:0000256" key="2">
    <source>
        <dbReference type="ARBA" id="ARBA00022475"/>
    </source>
</evidence>
<dbReference type="GO" id="GO:0005886">
    <property type="term" value="C:plasma membrane"/>
    <property type="evidence" value="ECO:0007669"/>
    <property type="project" value="UniProtKB-SubCell"/>
</dbReference>
<protein>
    <recommendedName>
        <fullName evidence="9">Immunoglobulin V-set domain-containing protein</fullName>
    </recommendedName>
</protein>
<dbReference type="InterPro" id="IPR013783">
    <property type="entry name" value="Ig-like_fold"/>
</dbReference>
<dbReference type="Gene3D" id="2.60.40.10">
    <property type="entry name" value="Immunoglobulins"/>
    <property type="match status" value="1"/>
</dbReference>
<dbReference type="OMA" id="RHAVHEN"/>
<dbReference type="PaxDb" id="30732-ENSOMEP00000011428"/>
<keyword evidence="5" id="KW-0472">Membrane</keyword>
<sequence>MVNLTVVLAVLCTLSLISFSLSEFHTVKVQLEGEVTLQCSNFTALISHIIWFKLNDGPNATVISLMLTPDVNATMKNGFKDRFLMTSNITHVFLNIKNVNSSDSGLYFCGNNKNGGPVIVGATCLQVYGKIIQKNINKFLLKALLDIKLFMFFSLFRIVQFTRSADHNSGKHYWFSCDGHRHAVHENQILPER</sequence>
<organism evidence="10 11">
    <name type="scientific">Oryzias melastigma</name>
    <name type="common">Marine medaka</name>
    <dbReference type="NCBI Taxonomy" id="30732"/>
    <lineage>
        <taxon>Eukaryota</taxon>
        <taxon>Metazoa</taxon>
        <taxon>Chordata</taxon>
        <taxon>Craniata</taxon>
        <taxon>Vertebrata</taxon>
        <taxon>Euteleostomi</taxon>
        <taxon>Actinopterygii</taxon>
        <taxon>Neopterygii</taxon>
        <taxon>Teleostei</taxon>
        <taxon>Neoteleostei</taxon>
        <taxon>Acanthomorphata</taxon>
        <taxon>Ovalentaria</taxon>
        <taxon>Atherinomorphae</taxon>
        <taxon>Beloniformes</taxon>
        <taxon>Adrianichthyidae</taxon>
        <taxon>Oryziinae</taxon>
        <taxon>Oryzias</taxon>
    </lineage>
</organism>
<proteinExistence type="predicted"/>
<dbReference type="InterPro" id="IPR013106">
    <property type="entry name" value="Ig_V-set"/>
</dbReference>
<dbReference type="GO" id="GO:0009617">
    <property type="term" value="P:response to bacterium"/>
    <property type="evidence" value="ECO:0007669"/>
    <property type="project" value="TreeGrafter"/>
</dbReference>
<dbReference type="PANTHER" id="PTHR19433:SF111">
    <property type="entry name" value="T CELL RECEPTOR ALPHA VARIABLE 4"/>
    <property type="match status" value="1"/>
</dbReference>
<name>A0A3B3C290_ORYME</name>
<keyword evidence="6" id="KW-1015">Disulfide bond</keyword>